<reference evidence="14" key="2">
    <citation type="submission" date="2020-09" db="EMBL/GenBank/DDBJ databases">
        <authorList>
            <person name="Sun Q."/>
            <person name="Kim S."/>
        </authorList>
    </citation>
    <scope>NUCLEOTIDE SEQUENCE</scope>
    <source>
        <strain evidence="14">KCTC 12988</strain>
    </source>
</reference>
<feature type="binding site" evidence="12">
    <location>
        <position position="332"/>
    </location>
    <ligand>
        <name>UDP-N-acetyl-alpha-D-glucosamine</name>
        <dbReference type="ChEBI" id="CHEBI:57705"/>
    </ligand>
</feature>
<evidence type="ECO:0000256" key="10">
    <source>
        <dbReference type="ARBA" id="ARBA00038367"/>
    </source>
</evidence>
<keyword evidence="6 12" id="KW-0133">Cell shape</keyword>
<dbReference type="NCBIfam" id="TIGR01072">
    <property type="entry name" value="murA"/>
    <property type="match status" value="1"/>
</dbReference>
<feature type="modified residue" description="2-(S-cysteinyl)pyruvic acid O-phosphothioketal" evidence="12">
    <location>
        <position position="115"/>
    </location>
</feature>
<dbReference type="FunFam" id="3.65.10.10:FF:000001">
    <property type="entry name" value="UDP-N-acetylglucosamine 1-carboxyvinyltransferase"/>
    <property type="match status" value="1"/>
</dbReference>
<keyword evidence="12" id="KW-0670">Pyruvate</keyword>
<evidence type="ECO:0000256" key="3">
    <source>
        <dbReference type="ARBA" id="ARBA00022490"/>
    </source>
</evidence>
<dbReference type="GO" id="GO:0051301">
    <property type="term" value="P:cell division"/>
    <property type="evidence" value="ECO:0007669"/>
    <property type="project" value="UniProtKB-KW"/>
</dbReference>
<gene>
    <name evidence="12 14" type="primary">murA</name>
    <name evidence="14" type="ORF">GCM10007100_36820</name>
</gene>
<evidence type="ECO:0000256" key="5">
    <source>
        <dbReference type="ARBA" id="ARBA00022679"/>
    </source>
</evidence>
<dbReference type="CDD" id="cd01555">
    <property type="entry name" value="UdpNAET"/>
    <property type="match status" value="1"/>
</dbReference>
<keyword evidence="5 12" id="KW-0808">Transferase</keyword>
<accession>A0A918WPP9</accession>
<comment type="similarity">
    <text evidence="10 12">Belongs to the EPSP synthase family. MurA subfamily.</text>
</comment>
<dbReference type="AlphaFoldDB" id="A0A918WPP9"/>
<keyword evidence="9 12" id="KW-0961">Cell wall biogenesis/degradation</keyword>
<keyword evidence="15" id="KW-1185">Reference proteome</keyword>
<dbReference type="PANTHER" id="PTHR43783:SF1">
    <property type="entry name" value="UDP-N-ACETYLGLUCOSAMINE 1-CARBOXYVINYLTRANSFERASE"/>
    <property type="match status" value="1"/>
</dbReference>
<dbReference type="PANTHER" id="PTHR43783">
    <property type="entry name" value="UDP-N-ACETYLGLUCOSAMINE 1-CARBOXYVINYLTRANSFERASE"/>
    <property type="match status" value="1"/>
</dbReference>
<dbReference type="GO" id="GO:0019277">
    <property type="term" value="P:UDP-N-acetylgalactosamine biosynthetic process"/>
    <property type="evidence" value="ECO:0007669"/>
    <property type="project" value="InterPro"/>
</dbReference>
<evidence type="ECO:0000256" key="12">
    <source>
        <dbReference type="HAMAP-Rule" id="MF_00111"/>
    </source>
</evidence>
<dbReference type="SUPFAM" id="SSF55205">
    <property type="entry name" value="EPT/RTPC-like"/>
    <property type="match status" value="1"/>
</dbReference>
<evidence type="ECO:0000256" key="2">
    <source>
        <dbReference type="ARBA" id="ARBA00004752"/>
    </source>
</evidence>
<comment type="function">
    <text evidence="12">Cell wall formation. Adds enolpyruvyl to UDP-N-acetylglucosamine.</text>
</comment>
<dbReference type="InterPro" id="IPR013792">
    <property type="entry name" value="RNA3'P_cycl/enolpyr_Trfase_a/b"/>
</dbReference>
<dbReference type="InterPro" id="IPR050068">
    <property type="entry name" value="MurA_subfamily"/>
</dbReference>
<organism evidence="14 15">
    <name type="scientific">Roseibacillus persicicus</name>
    <dbReference type="NCBI Taxonomy" id="454148"/>
    <lineage>
        <taxon>Bacteria</taxon>
        <taxon>Pseudomonadati</taxon>
        <taxon>Verrucomicrobiota</taxon>
        <taxon>Verrucomicrobiia</taxon>
        <taxon>Verrucomicrobiales</taxon>
        <taxon>Verrucomicrobiaceae</taxon>
        <taxon>Roseibacillus</taxon>
    </lineage>
</organism>
<dbReference type="GO" id="GO:0008360">
    <property type="term" value="P:regulation of cell shape"/>
    <property type="evidence" value="ECO:0007669"/>
    <property type="project" value="UniProtKB-KW"/>
</dbReference>
<evidence type="ECO:0000256" key="7">
    <source>
        <dbReference type="ARBA" id="ARBA00022984"/>
    </source>
</evidence>
<reference evidence="14" key="1">
    <citation type="journal article" date="2014" name="Int. J. Syst. Evol. Microbiol.">
        <title>Complete genome sequence of Corynebacterium casei LMG S-19264T (=DSM 44701T), isolated from a smear-ripened cheese.</title>
        <authorList>
            <consortium name="US DOE Joint Genome Institute (JGI-PGF)"/>
            <person name="Walter F."/>
            <person name="Albersmeier A."/>
            <person name="Kalinowski J."/>
            <person name="Ruckert C."/>
        </authorList>
    </citation>
    <scope>NUCLEOTIDE SEQUENCE</scope>
    <source>
        <strain evidence="14">KCTC 12988</strain>
    </source>
</reference>
<keyword evidence="3 12" id="KW-0963">Cytoplasm</keyword>
<feature type="binding site" evidence="12">
    <location>
        <begin position="120"/>
        <end position="124"/>
    </location>
    <ligand>
        <name>UDP-N-acetyl-alpha-D-glucosamine</name>
        <dbReference type="ChEBI" id="CHEBI:57705"/>
    </ligand>
</feature>
<evidence type="ECO:0000256" key="4">
    <source>
        <dbReference type="ARBA" id="ARBA00022618"/>
    </source>
</evidence>
<evidence type="ECO:0000256" key="1">
    <source>
        <dbReference type="ARBA" id="ARBA00004496"/>
    </source>
</evidence>
<feature type="binding site" evidence="12">
    <location>
        <begin position="22"/>
        <end position="23"/>
    </location>
    <ligand>
        <name>phosphoenolpyruvate</name>
        <dbReference type="ChEBI" id="CHEBI:58702"/>
    </ligand>
</feature>
<proteinExistence type="inferred from homology"/>
<feature type="binding site" evidence="12">
    <location>
        <position position="91"/>
    </location>
    <ligand>
        <name>UDP-N-acetyl-alpha-D-glucosamine</name>
        <dbReference type="ChEBI" id="CHEBI:57705"/>
    </ligand>
</feature>
<dbReference type="InterPro" id="IPR005750">
    <property type="entry name" value="UDP_GlcNAc_COvinyl_MurA"/>
</dbReference>
<dbReference type="EC" id="2.5.1.7" evidence="12"/>
<dbReference type="GO" id="GO:0071555">
    <property type="term" value="P:cell wall organization"/>
    <property type="evidence" value="ECO:0007669"/>
    <property type="project" value="UniProtKB-KW"/>
</dbReference>
<feature type="binding site" evidence="12">
    <location>
        <position position="310"/>
    </location>
    <ligand>
        <name>UDP-N-acetyl-alpha-D-glucosamine</name>
        <dbReference type="ChEBI" id="CHEBI:57705"/>
    </ligand>
</feature>
<comment type="catalytic activity">
    <reaction evidence="11 12">
        <text>phosphoenolpyruvate + UDP-N-acetyl-alpha-D-glucosamine = UDP-N-acetyl-3-O-(1-carboxyvinyl)-alpha-D-glucosamine + phosphate</text>
        <dbReference type="Rhea" id="RHEA:18681"/>
        <dbReference type="ChEBI" id="CHEBI:43474"/>
        <dbReference type="ChEBI" id="CHEBI:57705"/>
        <dbReference type="ChEBI" id="CHEBI:58702"/>
        <dbReference type="ChEBI" id="CHEBI:68483"/>
        <dbReference type="EC" id="2.5.1.7"/>
    </reaction>
</comment>
<keyword evidence="4 12" id="KW-0132">Cell division</keyword>
<dbReference type="InterPro" id="IPR001986">
    <property type="entry name" value="Enolpyruvate_Tfrase_dom"/>
</dbReference>
<dbReference type="Gene3D" id="3.65.10.10">
    <property type="entry name" value="Enolpyruvate transferase domain"/>
    <property type="match status" value="2"/>
</dbReference>
<dbReference type="RefSeq" id="WP_189573559.1">
    <property type="nucleotide sequence ID" value="NZ_BMXI01000019.1"/>
</dbReference>
<evidence type="ECO:0000256" key="9">
    <source>
        <dbReference type="ARBA" id="ARBA00023316"/>
    </source>
</evidence>
<dbReference type="HAMAP" id="MF_00111">
    <property type="entry name" value="MurA"/>
    <property type="match status" value="1"/>
</dbReference>
<dbReference type="GO" id="GO:0009252">
    <property type="term" value="P:peptidoglycan biosynthetic process"/>
    <property type="evidence" value="ECO:0007669"/>
    <property type="project" value="UniProtKB-UniRule"/>
</dbReference>
<name>A0A918WPP9_9BACT</name>
<dbReference type="Proteomes" id="UP000644507">
    <property type="component" value="Unassembled WGS sequence"/>
</dbReference>
<dbReference type="InterPro" id="IPR036968">
    <property type="entry name" value="Enolpyruvate_Tfrase_sf"/>
</dbReference>
<protein>
    <recommendedName>
        <fullName evidence="12">UDP-N-acetylglucosamine 1-carboxyvinyltransferase</fullName>
        <ecNumber evidence="12">2.5.1.7</ecNumber>
    </recommendedName>
    <alternativeName>
        <fullName evidence="12">Enoylpyruvate transferase</fullName>
    </alternativeName>
    <alternativeName>
        <fullName evidence="12">UDP-N-acetylglucosamine enolpyruvyl transferase</fullName>
        <shortName evidence="12">EPT</shortName>
    </alternativeName>
</protein>
<feature type="active site" description="Proton donor" evidence="12">
    <location>
        <position position="115"/>
    </location>
</feature>
<comment type="subcellular location">
    <subcellularLocation>
        <location evidence="1 12">Cytoplasm</location>
    </subcellularLocation>
</comment>
<dbReference type="NCBIfam" id="NF006873">
    <property type="entry name" value="PRK09369.1"/>
    <property type="match status" value="1"/>
</dbReference>
<evidence type="ECO:0000256" key="6">
    <source>
        <dbReference type="ARBA" id="ARBA00022960"/>
    </source>
</evidence>
<comment type="pathway">
    <text evidence="2 12">Cell wall biogenesis; peptidoglycan biosynthesis.</text>
</comment>
<sequence>MDTLLVHGGTRLKGAINISGSKNASLPILAATLLTEETVIISRVPDVSDTNYMLQILSALGAEVERSSGTVRIKCANIVPDAPYELVRRMRASICVMGPLLARLNRATVSLPGGCVIGDRPVDLHIKGLAALGADCDVEGGNMDLKGPQGGLVGCELDLRGKHGPTVLGTDNIMMAACLAKGTTIIESAACEPEVVDLANFLISMGAKIEGAGTRRITIEGVEKLGGTEHTVIADRIEAGTFMAGAAAYSEGVTLHRVVEEDLAAATQVLRNCGHSVEFSNEGTSVTVKPGENPIGAQITTAPYPGFPTDMQAQFSALFATTPGISVIEDTIFPQRFMHCAELSRMGANIKVDNGTAVVTGVNQLSGAPVMASDLRASAALVLAALSAKGTTAINRLYHIDRGYEHIDEKLLLLGAEVERVREK</sequence>
<dbReference type="GO" id="GO:0008760">
    <property type="term" value="F:UDP-N-acetylglucosamine 1-carboxyvinyltransferase activity"/>
    <property type="evidence" value="ECO:0007669"/>
    <property type="project" value="UniProtKB-UniRule"/>
</dbReference>
<evidence type="ECO:0000259" key="13">
    <source>
        <dbReference type="Pfam" id="PF00275"/>
    </source>
</evidence>
<keyword evidence="7 12" id="KW-0573">Peptidoglycan synthesis</keyword>
<dbReference type="GO" id="GO:0005737">
    <property type="term" value="C:cytoplasm"/>
    <property type="evidence" value="ECO:0007669"/>
    <property type="project" value="UniProtKB-SubCell"/>
</dbReference>
<keyword evidence="8 12" id="KW-0131">Cell cycle</keyword>
<evidence type="ECO:0000313" key="14">
    <source>
        <dbReference type="EMBL" id="GHC65628.1"/>
    </source>
</evidence>
<evidence type="ECO:0000256" key="8">
    <source>
        <dbReference type="ARBA" id="ARBA00023306"/>
    </source>
</evidence>
<evidence type="ECO:0000256" key="11">
    <source>
        <dbReference type="ARBA" id="ARBA00047527"/>
    </source>
</evidence>
<comment type="caution">
    <text evidence="14">The sequence shown here is derived from an EMBL/GenBank/DDBJ whole genome shotgun (WGS) entry which is preliminary data.</text>
</comment>
<dbReference type="Pfam" id="PF00275">
    <property type="entry name" value="EPSP_synthase"/>
    <property type="match status" value="1"/>
</dbReference>
<feature type="domain" description="Enolpyruvate transferase" evidence="13">
    <location>
        <begin position="7"/>
        <end position="411"/>
    </location>
</feature>
<dbReference type="EMBL" id="BMXI01000019">
    <property type="protein sequence ID" value="GHC65628.1"/>
    <property type="molecule type" value="Genomic_DNA"/>
</dbReference>
<comment type="caution">
    <text evidence="12">Lacks conserved residue(s) required for the propagation of feature annotation.</text>
</comment>
<evidence type="ECO:0000313" key="15">
    <source>
        <dbReference type="Proteomes" id="UP000644507"/>
    </source>
</evidence>